<dbReference type="Pfam" id="PF00583">
    <property type="entry name" value="Acetyltransf_1"/>
    <property type="match status" value="1"/>
</dbReference>
<dbReference type="AlphaFoldDB" id="A0A2Z4GHU0"/>
<reference evidence="2 3" key="1">
    <citation type="submission" date="2018-05" db="EMBL/GenBank/DDBJ databases">
        <title>Complete genome sequence of Arcticibacterium luteifluviistationis SM1504T, a cytophagaceae bacterium isolated from Arctic surface seawater.</title>
        <authorList>
            <person name="Li Y."/>
            <person name="Qin Q.-L."/>
        </authorList>
    </citation>
    <scope>NUCLEOTIDE SEQUENCE [LARGE SCALE GENOMIC DNA]</scope>
    <source>
        <strain evidence="2 3">SM1504</strain>
    </source>
</reference>
<dbReference type="OrthoDB" id="7585366at2"/>
<dbReference type="SUPFAM" id="SSF55729">
    <property type="entry name" value="Acyl-CoA N-acyltransferases (Nat)"/>
    <property type="match status" value="1"/>
</dbReference>
<dbReference type="InterPro" id="IPR000182">
    <property type="entry name" value="GNAT_dom"/>
</dbReference>
<gene>
    <name evidence="2" type="ORF">DJ013_14870</name>
</gene>
<dbReference type="EMBL" id="CP029480">
    <property type="protein sequence ID" value="AWW00930.1"/>
    <property type="molecule type" value="Genomic_DNA"/>
</dbReference>
<keyword evidence="3" id="KW-1185">Reference proteome</keyword>
<sequence length="136" mass="15748">MGMLVQWSEAEKEAFIDQQFGSQHSHYQTHFGDGNFDVILQGEVKVGRLYLRENEAEILIIDIAILSKYRRQGIGNFILKNIIEEAFQKKKPVKIHVEKNNPALSLYYRLGFKAIEDKGVYLYMEKSYEGSISKKS</sequence>
<dbReference type="CDD" id="cd04301">
    <property type="entry name" value="NAT_SF"/>
    <property type="match status" value="1"/>
</dbReference>
<name>A0A2Z4GHU0_9BACT</name>
<dbReference type="KEGG" id="als:DJ013_14870"/>
<protein>
    <submittedName>
        <fullName evidence="2">GNAT family N-acetyltransferase</fullName>
    </submittedName>
</protein>
<keyword evidence="2" id="KW-0808">Transferase</keyword>
<dbReference type="GO" id="GO:0016747">
    <property type="term" value="F:acyltransferase activity, transferring groups other than amino-acyl groups"/>
    <property type="evidence" value="ECO:0007669"/>
    <property type="project" value="InterPro"/>
</dbReference>
<feature type="domain" description="N-acetyltransferase" evidence="1">
    <location>
        <begin position="1"/>
        <end position="129"/>
    </location>
</feature>
<dbReference type="Gene3D" id="3.40.630.30">
    <property type="match status" value="1"/>
</dbReference>
<organism evidence="2 3">
    <name type="scientific">Arcticibacterium luteifluviistationis</name>
    <dbReference type="NCBI Taxonomy" id="1784714"/>
    <lineage>
        <taxon>Bacteria</taxon>
        <taxon>Pseudomonadati</taxon>
        <taxon>Bacteroidota</taxon>
        <taxon>Cytophagia</taxon>
        <taxon>Cytophagales</taxon>
        <taxon>Leadbetterellaceae</taxon>
        <taxon>Arcticibacterium</taxon>
    </lineage>
</organism>
<dbReference type="PROSITE" id="PS51186">
    <property type="entry name" value="GNAT"/>
    <property type="match status" value="1"/>
</dbReference>
<evidence type="ECO:0000259" key="1">
    <source>
        <dbReference type="PROSITE" id="PS51186"/>
    </source>
</evidence>
<proteinExistence type="predicted"/>
<dbReference type="Proteomes" id="UP000249873">
    <property type="component" value="Chromosome"/>
</dbReference>
<evidence type="ECO:0000313" key="3">
    <source>
        <dbReference type="Proteomes" id="UP000249873"/>
    </source>
</evidence>
<dbReference type="InterPro" id="IPR016181">
    <property type="entry name" value="Acyl_CoA_acyltransferase"/>
</dbReference>
<evidence type="ECO:0000313" key="2">
    <source>
        <dbReference type="EMBL" id="AWW00930.1"/>
    </source>
</evidence>
<accession>A0A2Z4GHU0</accession>